<dbReference type="AlphaFoldDB" id="A0A2S9H436"/>
<evidence type="ECO:0000313" key="2">
    <source>
        <dbReference type="EMBL" id="PRC94738.1"/>
    </source>
</evidence>
<feature type="signal peptide" evidence="1">
    <location>
        <begin position="1"/>
        <end position="19"/>
    </location>
</feature>
<comment type="caution">
    <text evidence="2">The sequence shown here is derived from an EMBL/GenBank/DDBJ whole genome shotgun (WGS) entry which is preliminary data.</text>
</comment>
<keyword evidence="3" id="KW-1185">Reference proteome</keyword>
<sequence length="222" mass="24033">MFKSILLCFGLLIVAAAHASSDDGKQGKDESAVIPPVQNIRSITPIFSQLLLAPYPSGFVTIFENVSDTQYIRESVPEGENENQWSQMITLNGAKDLATKAGVTSQMLVERIAGGFQRACPTSFLAIRVSDDKIGGNEAFAAIVSCGTSPTTDGKQSETALIAVIKGDKDFYTVQWAERATASKRPLTLDASKWVERYKTLTQVKLCHIVPGEQAPYPSCVD</sequence>
<evidence type="ECO:0000313" key="3">
    <source>
        <dbReference type="Proteomes" id="UP000237839"/>
    </source>
</evidence>
<dbReference type="RefSeq" id="WP_133166850.1">
    <property type="nucleotide sequence ID" value="NZ_PUGF01000002.1"/>
</dbReference>
<reference evidence="2 3" key="1">
    <citation type="submission" date="2018-02" db="EMBL/GenBank/DDBJ databases">
        <title>Solimicrobium silvestre gen. nov., sp. nov., isolated from alpine forest soil.</title>
        <authorList>
            <person name="Margesin R."/>
            <person name="Albuquerque L."/>
            <person name="Zhang D.-C."/>
            <person name="Froufe H.J.C."/>
            <person name="Severino R."/>
            <person name="Roxo I."/>
            <person name="Egas C."/>
            <person name="Da Costa M.S."/>
        </authorList>
    </citation>
    <scope>NUCLEOTIDE SEQUENCE [LARGE SCALE GENOMIC DNA]</scope>
    <source>
        <strain evidence="2 3">S20-91</strain>
    </source>
</reference>
<dbReference type="OrthoDB" id="8564128at2"/>
<evidence type="ECO:0000256" key="1">
    <source>
        <dbReference type="SAM" id="SignalP"/>
    </source>
</evidence>
<proteinExistence type="predicted"/>
<feature type="chain" id="PRO_5015716904" evidence="1">
    <location>
        <begin position="20"/>
        <end position="222"/>
    </location>
</feature>
<name>A0A2S9H436_9BURK</name>
<organism evidence="2 3">
    <name type="scientific">Solimicrobium silvestre</name>
    <dbReference type="NCBI Taxonomy" id="2099400"/>
    <lineage>
        <taxon>Bacteria</taxon>
        <taxon>Pseudomonadati</taxon>
        <taxon>Pseudomonadota</taxon>
        <taxon>Betaproteobacteria</taxon>
        <taxon>Burkholderiales</taxon>
        <taxon>Oxalobacteraceae</taxon>
        <taxon>Solimicrobium</taxon>
    </lineage>
</organism>
<protein>
    <submittedName>
        <fullName evidence="2">Uncharacterized protein</fullName>
    </submittedName>
</protein>
<gene>
    <name evidence="2" type="ORF">S2091_0741</name>
</gene>
<accession>A0A2S9H436</accession>
<dbReference type="EMBL" id="PUGF01000002">
    <property type="protein sequence ID" value="PRC94738.1"/>
    <property type="molecule type" value="Genomic_DNA"/>
</dbReference>
<keyword evidence="1" id="KW-0732">Signal</keyword>
<dbReference type="Proteomes" id="UP000237839">
    <property type="component" value="Unassembled WGS sequence"/>
</dbReference>